<dbReference type="Gene3D" id="1.10.10.10">
    <property type="entry name" value="Winged helix-like DNA-binding domain superfamily/Winged helix DNA-binding domain"/>
    <property type="match status" value="1"/>
</dbReference>
<dbReference type="SUPFAM" id="SSF46785">
    <property type="entry name" value="Winged helix' DNA-binding domain"/>
    <property type="match status" value="1"/>
</dbReference>
<reference evidence="1 2" key="1">
    <citation type="submission" date="2020-06" db="EMBL/GenBank/DDBJ databases">
        <title>Sphingomonas hominis sp. nov., a member of the Sphingomonas, isolated from the hair of a 22-year-old girl.</title>
        <authorList>
            <person name="Zhang D.-F."/>
            <person name="Cui X.-W."/>
        </authorList>
    </citation>
    <scope>NUCLEOTIDE SEQUENCE [LARGE SCALE GENOMIC DNA]</scope>
    <source>
        <strain evidence="1 2">HHU CXW</strain>
    </source>
</reference>
<protein>
    <recommendedName>
        <fullName evidence="3">MarR family transcriptional regulator</fullName>
    </recommendedName>
</protein>
<evidence type="ECO:0008006" key="3">
    <source>
        <dbReference type="Google" id="ProtNLM"/>
    </source>
</evidence>
<keyword evidence="2" id="KW-1185">Reference proteome</keyword>
<dbReference type="InterPro" id="IPR036388">
    <property type="entry name" value="WH-like_DNA-bd_sf"/>
</dbReference>
<dbReference type="EMBL" id="JABULH010000006">
    <property type="protein sequence ID" value="NTS66205.1"/>
    <property type="molecule type" value="Genomic_DNA"/>
</dbReference>
<sequence>MATYQAEYGAIMRERFTAMLLGARNDDAAQLVAALGGRVEQAGSGAALPDTLEHFTGKLVVVCDVADSAALDRLEQVEALAAQRAWPLIVSSDAASIDAVAAICTGSTLYHLCDPTEADWLSALLEASSFDDALHDRSVRESESARLARLNAEVARIAEVVARLSNRSTTEARQPREQALRYAPPAIDFQVTAAQVREVIRARRLRDRFFEGGLFEDPAWDMLLDLLAAQLERAQVSVSSLCIAAAVPPTTALRWITKLTDAGLIEREADPFDKRRAYLKLSPTAAGAMQRYVAAVREANLPFV</sequence>
<gene>
    <name evidence="1" type="ORF">HRV97_13655</name>
</gene>
<proteinExistence type="predicted"/>
<evidence type="ECO:0000313" key="2">
    <source>
        <dbReference type="Proteomes" id="UP000621447"/>
    </source>
</evidence>
<dbReference type="Proteomes" id="UP000621447">
    <property type="component" value="Unassembled WGS sequence"/>
</dbReference>
<dbReference type="InterPro" id="IPR036390">
    <property type="entry name" value="WH_DNA-bd_sf"/>
</dbReference>
<organism evidence="1 2">
    <name type="scientific">Sphingomonas hominis</name>
    <dbReference type="NCBI Taxonomy" id="2741495"/>
    <lineage>
        <taxon>Bacteria</taxon>
        <taxon>Pseudomonadati</taxon>
        <taxon>Pseudomonadota</taxon>
        <taxon>Alphaproteobacteria</taxon>
        <taxon>Sphingomonadales</taxon>
        <taxon>Sphingomonadaceae</taxon>
        <taxon>Sphingomonas</taxon>
    </lineage>
</organism>
<evidence type="ECO:0000313" key="1">
    <source>
        <dbReference type="EMBL" id="NTS66205.1"/>
    </source>
</evidence>
<comment type="caution">
    <text evidence="1">The sequence shown here is derived from an EMBL/GenBank/DDBJ whole genome shotgun (WGS) entry which is preliminary data.</text>
</comment>
<accession>A0ABX2JQV7</accession>
<name>A0ABX2JQV7_9SPHN</name>
<dbReference type="RefSeq" id="WP_174194839.1">
    <property type="nucleotide sequence ID" value="NZ_JABULH010000006.1"/>
</dbReference>